<dbReference type="InterPro" id="IPR036179">
    <property type="entry name" value="Ig-like_dom_sf"/>
</dbReference>
<organism evidence="3 4">
    <name type="scientific">Mya arenaria</name>
    <name type="common">Soft-shell clam</name>
    <dbReference type="NCBI Taxonomy" id="6604"/>
    <lineage>
        <taxon>Eukaryota</taxon>
        <taxon>Metazoa</taxon>
        <taxon>Spiralia</taxon>
        <taxon>Lophotrochozoa</taxon>
        <taxon>Mollusca</taxon>
        <taxon>Bivalvia</taxon>
        <taxon>Autobranchia</taxon>
        <taxon>Heteroconchia</taxon>
        <taxon>Euheterodonta</taxon>
        <taxon>Imparidentia</taxon>
        <taxon>Neoheterodontei</taxon>
        <taxon>Myida</taxon>
        <taxon>Myoidea</taxon>
        <taxon>Myidae</taxon>
        <taxon>Mya</taxon>
    </lineage>
</organism>
<dbReference type="InterPro" id="IPR007110">
    <property type="entry name" value="Ig-like_dom"/>
</dbReference>
<dbReference type="CDD" id="cd00096">
    <property type="entry name" value="Ig"/>
    <property type="match status" value="1"/>
</dbReference>
<evidence type="ECO:0000313" key="4">
    <source>
        <dbReference type="Proteomes" id="UP001164746"/>
    </source>
</evidence>
<feature type="compositionally biased region" description="Polar residues" evidence="1">
    <location>
        <begin position="833"/>
        <end position="858"/>
    </location>
</feature>
<dbReference type="Gene3D" id="2.60.40.10">
    <property type="entry name" value="Immunoglobulins"/>
    <property type="match status" value="3"/>
</dbReference>
<feature type="region of interest" description="Disordered" evidence="1">
    <location>
        <begin position="820"/>
        <end position="871"/>
    </location>
</feature>
<keyword evidence="4" id="KW-1185">Reference proteome</keyword>
<accession>A0ABY7DLL3</accession>
<evidence type="ECO:0000259" key="2">
    <source>
        <dbReference type="PROSITE" id="PS50835"/>
    </source>
</evidence>
<proteinExistence type="predicted"/>
<dbReference type="SUPFAM" id="SSF48726">
    <property type="entry name" value="Immunoglobulin"/>
    <property type="match status" value="1"/>
</dbReference>
<dbReference type="SMART" id="SM00060">
    <property type="entry name" value="FN3"/>
    <property type="match status" value="3"/>
</dbReference>
<feature type="compositionally biased region" description="Basic and acidic residues" evidence="1">
    <location>
        <begin position="973"/>
        <end position="985"/>
    </location>
</feature>
<feature type="domain" description="Ig-like" evidence="2">
    <location>
        <begin position="30"/>
        <end position="161"/>
    </location>
</feature>
<feature type="region of interest" description="Disordered" evidence="1">
    <location>
        <begin position="969"/>
        <end position="1040"/>
    </location>
</feature>
<dbReference type="PROSITE" id="PS50835">
    <property type="entry name" value="IG_LIKE"/>
    <property type="match status" value="1"/>
</dbReference>
<dbReference type="InterPro" id="IPR003599">
    <property type="entry name" value="Ig_sub"/>
</dbReference>
<protein>
    <recommendedName>
        <fullName evidence="2">Ig-like domain-containing protein</fullName>
    </recommendedName>
</protein>
<reference evidence="3" key="1">
    <citation type="submission" date="2022-11" db="EMBL/GenBank/DDBJ databases">
        <title>Centuries of genome instability and evolution in soft-shell clam transmissible cancer (bioRxiv).</title>
        <authorList>
            <person name="Hart S.F.M."/>
            <person name="Yonemitsu M.A."/>
            <person name="Giersch R.M."/>
            <person name="Beal B.F."/>
            <person name="Arriagada G."/>
            <person name="Davis B.W."/>
            <person name="Ostrander E.A."/>
            <person name="Goff S.P."/>
            <person name="Metzger M.J."/>
        </authorList>
    </citation>
    <scope>NUCLEOTIDE SEQUENCE</scope>
    <source>
        <strain evidence="3">MELC-2E11</strain>
        <tissue evidence="3">Siphon/mantle</tissue>
    </source>
</reference>
<dbReference type="SUPFAM" id="SSF49265">
    <property type="entry name" value="Fibronectin type III"/>
    <property type="match status" value="3"/>
</dbReference>
<feature type="compositionally biased region" description="Polar residues" evidence="1">
    <location>
        <begin position="1013"/>
        <end position="1028"/>
    </location>
</feature>
<feature type="compositionally biased region" description="Low complexity" evidence="1">
    <location>
        <begin position="990"/>
        <end position="1004"/>
    </location>
</feature>
<dbReference type="CDD" id="cd00063">
    <property type="entry name" value="FN3"/>
    <property type="match status" value="1"/>
</dbReference>
<dbReference type="InterPro" id="IPR013783">
    <property type="entry name" value="Ig-like_fold"/>
</dbReference>
<dbReference type="InterPro" id="IPR036116">
    <property type="entry name" value="FN3_sf"/>
</dbReference>
<dbReference type="Proteomes" id="UP001164746">
    <property type="component" value="Chromosome 3"/>
</dbReference>
<dbReference type="EMBL" id="CP111014">
    <property type="protein sequence ID" value="WAQ97778.1"/>
    <property type="molecule type" value="Genomic_DNA"/>
</dbReference>
<dbReference type="SMART" id="SM00409">
    <property type="entry name" value="IG"/>
    <property type="match status" value="1"/>
</dbReference>
<gene>
    <name evidence="3" type="ORF">MAR_022151</name>
</gene>
<sequence>MMETLPPSKMALRTKLLTWLALTVLTAVSPQFIMTPLKDQYLLTGSDLELNCSVKGQGHYDTLTSKGPSENDMASERVAISSVSTGSPQNHDSTPVYYSYNVNEISMRRNQTTIMNGEFHRYDYEMTLSLHIYNVSASDSGMYTCHYENSDGISGLKRVIVADAPHAPENLTCLSHNMADMSCWFTVPSPDPRLPTNWTMQYEFNSCAFQGGKSEVCSQPLVPGLPISCNLSEDMFHSKCWYRILVKGANERFGFFVNVTFDVHPNPAIVKPSPVQELRYVFTDNNTTLVLSWKFPMSLTLGLIKAVEYSICLTPQEFHDDKCQIYRPDFPEDIVEQYLVNTPDDYTFIDIIPHYYYNASVQPALAPIVTGASYQRYNFSSSAQTYSLIIYWKNPPNETWGGNITGYKVVVMAISDSLVTSHPRQLGRMVQEEVNIVYTETFEGLRSHAELNTHLNTTQAYRVHVIMTNTMGDSPVSDSVNVSSMVEGHGPVASWVSVQLGGDSTVVSWSTGQENCHDLANVTYYWCEVSEPISDYTLIKCLNLDWYTVSANGECNGSMVLNSTGDQSGVRYAVSLTTSSERNGGIVWDLYRFSSFDKGGESLTVPANLSSNEYRITGVQSGVQYSVCARGVNNAGNGAYGDSDVTQKIFQNVAELGCPEPRSSGTATGNDDRDMATRGGSMKNGAVCSLVENCDDSMNSSTEGLVVQEGNEKPVEGFVNKVAEFNMSFKEKEEKLHKIEILKNLPDDPSVPTCLGNDGGVTAGVHPHIAQKSFNSTQDTNFDFKLDFCVDGPNVNPPVLCQNSIKPQSLVPLDNIEHSKQPAADTDDHEQDVSQSTENSKTMPVNSGTCSENSTSLRENSETELQDSATDEKWLDDDQIEYSFNIEGNYKTIDNLPIDSLSFSDISDTCPESDSGDEMAQDFNYETKDKDSNCLNLRPKETLTPNLSQNNQPQGICARFQDIEIGIESDQNTEVRRAQDEETHMYDSATHGSTSKNSSGSGHSVNAYMQAGVNCSDTSSGENTASSRSGDRGSLGISGQPWIEEGKRLVTVEDERKATFELPKTTDISKDIFEITHT</sequence>
<evidence type="ECO:0000256" key="1">
    <source>
        <dbReference type="SAM" id="MobiDB-lite"/>
    </source>
</evidence>
<evidence type="ECO:0000313" key="3">
    <source>
        <dbReference type="EMBL" id="WAQ97778.1"/>
    </source>
</evidence>
<name>A0ABY7DLL3_MYAAR</name>
<feature type="region of interest" description="Disordered" evidence="1">
    <location>
        <begin position="659"/>
        <end position="681"/>
    </location>
</feature>
<dbReference type="InterPro" id="IPR003961">
    <property type="entry name" value="FN3_dom"/>
</dbReference>